<keyword evidence="2 4" id="KW-0175">Coiled coil</keyword>
<dbReference type="Gene3D" id="2.60.40.1260">
    <property type="entry name" value="Lamin Tail domain"/>
    <property type="match status" value="1"/>
</dbReference>
<dbReference type="SUPFAM" id="SSF64593">
    <property type="entry name" value="Intermediate filament protein, coiled coil region"/>
    <property type="match status" value="1"/>
</dbReference>
<feature type="domain" description="LTD" evidence="5">
    <location>
        <begin position="204"/>
        <end position="301"/>
    </location>
</feature>
<dbReference type="AlphaFoldDB" id="A0A914V1T6"/>
<sequence>EIKELQAMAARDTTPENREFFKNELAQAIRDIRAEYDRITDNNRSDMESWYKLKVQEVQTQSARQNMEQGYQKDEVKRLRTQLGDLRGKLADLESRNSLLEKQVQELNYQLEDDQRSYEAALNDRDAQIRKMREECQALMVELQMLLDTKQTLDAEIAIYRKMLEGEENRAGLRQLVEQVVKTHSLQQQEDTESMRVVKGETATRTSFQRSAKGNVSIAEAQPDGKFVVLENTHRSKEEPVSEWKLKRKIDGKREVVYTLPKDFVLKPGKSVKIWARNQGGVHNPPEQLIFDGEDTFGVGG</sequence>
<evidence type="ECO:0000256" key="4">
    <source>
        <dbReference type="SAM" id="Coils"/>
    </source>
</evidence>
<comment type="similarity">
    <text evidence="3">Belongs to the intermediate filament family.</text>
</comment>
<keyword evidence="1 3" id="KW-0403">Intermediate filament</keyword>
<dbReference type="GO" id="GO:0051664">
    <property type="term" value="P:nuclear pore localization"/>
    <property type="evidence" value="ECO:0007669"/>
    <property type="project" value="TreeGrafter"/>
</dbReference>
<feature type="domain" description="IF rod" evidence="6">
    <location>
        <begin position="1"/>
        <end position="171"/>
    </location>
</feature>
<dbReference type="InterPro" id="IPR001322">
    <property type="entry name" value="Lamin_tail_dom"/>
</dbReference>
<dbReference type="PROSITE" id="PS51842">
    <property type="entry name" value="IF_ROD_2"/>
    <property type="match status" value="1"/>
</dbReference>
<dbReference type="PANTHER" id="PTHR45721">
    <property type="entry name" value="LAMIN DM0-RELATED"/>
    <property type="match status" value="1"/>
</dbReference>
<name>A0A914V1T6_9BILA</name>
<keyword evidence="7" id="KW-1185">Reference proteome</keyword>
<organism evidence="7 8">
    <name type="scientific">Plectus sambesii</name>
    <dbReference type="NCBI Taxonomy" id="2011161"/>
    <lineage>
        <taxon>Eukaryota</taxon>
        <taxon>Metazoa</taxon>
        <taxon>Ecdysozoa</taxon>
        <taxon>Nematoda</taxon>
        <taxon>Chromadorea</taxon>
        <taxon>Plectida</taxon>
        <taxon>Plectina</taxon>
        <taxon>Plectoidea</taxon>
        <taxon>Plectidae</taxon>
        <taxon>Plectus</taxon>
    </lineage>
</organism>
<dbReference type="GO" id="GO:0005652">
    <property type="term" value="C:nuclear lamina"/>
    <property type="evidence" value="ECO:0007669"/>
    <property type="project" value="TreeGrafter"/>
</dbReference>
<evidence type="ECO:0000256" key="3">
    <source>
        <dbReference type="RuleBase" id="RU000685"/>
    </source>
</evidence>
<dbReference type="FunFam" id="1.20.5.500:FF:000001">
    <property type="entry name" value="Type II keratin 23"/>
    <property type="match status" value="1"/>
</dbReference>
<dbReference type="SUPFAM" id="SSF74853">
    <property type="entry name" value="Lamin A/C globular tail domain"/>
    <property type="match status" value="1"/>
</dbReference>
<dbReference type="PROSITE" id="PS51841">
    <property type="entry name" value="LTD"/>
    <property type="match status" value="1"/>
</dbReference>
<feature type="coiled-coil region" evidence="4">
    <location>
        <begin position="76"/>
        <end position="170"/>
    </location>
</feature>
<dbReference type="Pfam" id="PF00038">
    <property type="entry name" value="Filament"/>
    <property type="match status" value="1"/>
</dbReference>
<dbReference type="PANTHER" id="PTHR45721:SF12">
    <property type="entry name" value="INTERMEDIATE FILAMENT PROTEIN IFA-1"/>
    <property type="match status" value="1"/>
</dbReference>
<dbReference type="Gene3D" id="1.20.5.500">
    <property type="entry name" value="Single helix bin"/>
    <property type="match status" value="1"/>
</dbReference>
<evidence type="ECO:0000313" key="7">
    <source>
        <dbReference type="Proteomes" id="UP000887566"/>
    </source>
</evidence>
<dbReference type="Gene3D" id="1.20.5.170">
    <property type="match status" value="1"/>
</dbReference>
<protein>
    <submittedName>
        <fullName evidence="8">Uncharacterized protein</fullName>
    </submittedName>
</protein>
<dbReference type="GO" id="GO:0006998">
    <property type="term" value="P:nuclear envelope organization"/>
    <property type="evidence" value="ECO:0007669"/>
    <property type="project" value="TreeGrafter"/>
</dbReference>
<dbReference type="FunFam" id="2.60.40.1260:FF:000003">
    <property type="entry name" value="Intermediate filament protein A"/>
    <property type="match status" value="1"/>
</dbReference>
<dbReference type="PROSITE" id="PS00226">
    <property type="entry name" value="IF_ROD_1"/>
    <property type="match status" value="1"/>
</dbReference>
<proteinExistence type="inferred from homology"/>
<evidence type="ECO:0000256" key="1">
    <source>
        <dbReference type="ARBA" id="ARBA00022754"/>
    </source>
</evidence>
<reference evidence="8" key="1">
    <citation type="submission" date="2022-11" db="UniProtKB">
        <authorList>
            <consortium name="WormBaseParasite"/>
        </authorList>
    </citation>
    <scope>IDENTIFICATION</scope>
</reference>
<dbReference type="InterPro" id="IPR039008">
    <property type="entry name" value="IF_rod_dom"/>
</dbReference>
<accession>A0A914V1T6</accession>
<dbReference type="WBParaSite" id="PSAMB.scaffold14525size1863.g36096.t1">
    <property type="protein sequence ID" value="PSAMB.scaffold14525size1863.g36096.t1"/>
    <property type="gene ID" value="PSAMB.scaffold14525size1863.g36096"/>
</dbReference>
<evidence type="ECO:0000256" key="2">
    <source>
        <dbReference type="ARBA" id="ARBA00023054"/>
    </source>
</evidence>
<evidence type="ECO:0000313" key="8">
    <source>
        <dbReference type="WBParaSite" id="PSAMB.scaffold14525size1863.g36096.t1"/>
    </source>
</evidence>
<dbReference type="GO" id="GO:0005882">
    <property type="term" value="C:intermediate filament"/>
    <property type="evidence" value="ECO:0007669"/>
    <property type="project" value="UniProtKB-KW"/>
</dbReference>
<dbReference type="GO" id="GO:0031507">
    <property type="term" value="P:heterochromatin formation"/>
    <property type="evidence" value="ECO:0007669"/>
    <property type="project" value="TreeGrafter"/>
</dbReference>
<dbReference type="Proteomes" id="UP000887566">
    <property type="component" value="Unplaced"/>
</dbReference>
<dbReference type="GO" id="GO:0005200">
    <property type="term" value="F:structural constituent of cytoskeleton"/>
    <property type="evidence" value="ECO:0007669"/>
    <property type="project" value="TreeGrafter"/>
</dbReference>
<evidence type="ECO:0000259" key="6">
    <source>
        <dbReference type="PROSITE" id="PS51842"/>
    </source>
</evidence>
<dbReference type="InterPro" id="IPR036415">
    <property type="entry name" value="Lamin_tail_dom_sf"/>
</dbReference>
<dbReference type="InterPro" id="IPR018039">
    <property type="entry name" value="IF_conserved"/>
</dbReference>
<dbReference type="GO" id="GO:0007097">
    <property type="term" value="P:nuclear migration"/>
    <property type="evidence" value="ECO:0007669"/>
    <property type="project" value="TreeGrafter"/>
</dbReference>
<dbReference type="FunFam" id="1.20.5.170:FF:000058">
    <property type="entry name" value="Intermediate filament protein B"/>
    <property type="match status" value="1"/>
</dbReference>
<dbReference type="Pfam" id="PF00932">
    <property type="entry name" value="LTD"/>
    <property type="match status" value="1"/>
</dbReference>
<evidence type="ECO:0000259" key="5">
    <source>
        <dbReference type="PROSITE" id="PS51841"/>
    </source>
</evidence>
<dbReference type="GO" id="GO:0090435">
    <property type="term" value="P:protein localization to nuclear envelope"/>
    <property type="evidence" value="ECO:0007669"/>
    <property type="project" value="TreeGrafter"/>
</dbReference>